<dbReference type="EMBL" id="CP006019">
    <property type="protein sequence ID" value="AIF68525.1"/>
    <property type="molecule type" value="Genomic_DNA"/>
</dbReference>
<evidence type="ECO:0000256" key="2">
    <source>
        <dbReference type="ARBA" id="ARBA00023134"/>
    </source>
</evidence>
<dbReference type="STRING" id="1343739.PAP_00390"/>
<dbReference type="OrthoDB" id="372125at2157"/>
<keyword evidence="5" id="KW-1185">Reference proteome</keyword>
<name>A0A075LPA0_9EURY</name>
<evidence type="ECO:0000313" key="5">
    <source>
        <dbReference type="Proteomes" id="UP000027981"/>
    </source>
</evidence>
<feature type="domain" description="CP-type G" evidence="3">
    <location>
        <begin position="7"/>
        <end position="165"/>
    </location>
</feature>
<dbReference type="eggNOG" id="arCOG00350">
    <property type="taxonomic scope" value="Archaea"/>
</dbReference>
<dbReference type="PROSITE" id="PS51721">
    <property type="entry name" value="G_CP"/>
    <property type="match status" value="1"/>
</dbReference>
<dbReference type="KEGG" id="ppac:PAP_00390"/>
<keyword evidence="2" id="KW-0342">GTP-binding</keyword>
<accession>A0A075LPA0</accession>
<dbReference type="InterPro" id="IPR027417">
    <property type="entry name" value="P-loop_NTPase"/>
</dbReference>
<reference evidence="4 5" key="2">
    <citation type="journal article" date="2015" name="Genome Announc.">
        <title>Complete Genome Sequence of Hyperthermophilic Piezophilic Archaeon Palaeococcus pacificus DY20341T, Isolated from Deep-Sea Hydrothermal Sediments.</title>
        <authorList>
            <person name="Zeng X."/>
            <person name="Jebbar M."/>
            <person name="Shao Z."/>
        </authorList>
    </citation>
    <scope>NUCLEOTIDE SEQUENCE [LARGE SCALE GENOMIC DNA]</scope>
    <source>
        <strain evidence="4 5">DY20341</strain>
    </source>
</reference>
<evidence type="ECO:0000259" key="3">
    <source>
        <dbReference type="PROSITE" id="PS51721"/>
    </source>
</evidence>
<proteinExistence type="predicted"/>
<dbReference type="InterPro" id="IPR030378">
    <property type="entry name" value="G_CP_dom"/>
</dbReference>
<keyword evidence="1" id="KW-0547">Nucleotide-binding</keyword>
<dbReference type="SUPFAM" id="SSF52540">
    <property type="entry name" value="P-loop containing nucleoside triphosphate hydrolases"/>
    <property type="match status" value="1"/>
</dbReference>
<dbReference type="InterPro" id="IPR023179">
    <property type="entry name" value="GTP-bd_ortho_bundle_sf"/>
</dbReference>
<dbReference type="PANTHER" id="PTHR11089">
    <property type="entry name" value="GTP-BINDING PROTEIN-RELATED"/>
    <property type="match status" value="1"/>
</dbReference>
<dbReference type="InterPro" id="IPR006073">
    <property type="entry name" value="GTP-bd"/>
</dbReference>
<reference evidence="5" key="1">
    <citation type="submission" date="2013-06" db="EMBL/GenBank/DDBJ databases">
        <title>Complete Genome Sequence of Hyperthermophilic Palaeococcus pacificus DY20341T, Isolated from a Deep-Sea Hydrothermal Sediments.</title>
        <authorList>
            <person name="Zeng X."/>
            <person name="Shao Z."/>
        </authorList>
    </citation>
    <scope>NUCLEOTIDE SEQUENCE [LARGE SCALE GENOMIC DNA]</scope>
    <source>
        <strain evidence="5">DY20341</strain>
    </source>
</reference>
<dbReference type="Gene3D" id="3.40.50.300">
    <property type="entry name" value="P-loop containing nucleotide triphosphate hydrolases"/>
    <property type="match status" value="1"/>
</dbReference>
<sequence length="357" mass="40505">MKQKKAWGVVKEVINEADIVIEVVDARDPIGTRNEKVERLVKESGKELLIVMNKADLVPKAWAEEYKRKHKDVSIVFISAREHLGTGILRRELKKLAKKLPKGEEERVKVALVGYPNVGKSTIINVLKGKRAVGTAPIPGYTKGKQLIKLSKKIWLIDSPGVVPIDDFDELVIRGGFPADKIENPVKPALKLIRRILETRKEALTERYGIKEFKSEEEILEGIGRRKGIIRTGGEVDLEETARYFLREWQTGRFNLFGGDERKKDDIIYDFEDILDEVERELLLDPRRIIWKFKNELEPSKVKKVGFREVEEFIVGIATGFKKCHGGVKLLEELTGKKVIASECFGGKWKGVVAILG</sequence>
<dbReference type="GeneID" id="24841214"/>
<protein>
    <submittedName>
        <fullName evidence="4">GTP-binding protein</fullName>
    </submittedName>
</protein>
<dbReference type="Gene3D" id="1.10.1580.10">
    <property type="match status" value="1"/>
</dbReference>
<evidence type="ECO:0000313" key="4">
    <source>
        <dbReference type="EMBL" id="AIF68525.1"/>
    </source>
</evidence>
<dbReference type="GO" id="GO:0005525">
    <property type="term" value="F:GTP binding"/>
    <property type="evidence" value="ECO:0007669"/>
    <property type="project" value="UniProtKB-KW"/>
</dbReference>
<organism evidence="4 5">
    <name type="scientific">Palaeococcus pacificus DY20341</name>
    <dbReference type="NCBI Taxonomy" id="1343739"/>
    <lineage>
        <taxon>Archaea</taxon>
        <taxon>Methanobacteriati</taxon>
        <taxon>Methanobacteriota</taxon>
        <taxon>Thermococci</taxon>
        <taxon>Thermococcales</taxon>
        <taxon>Thermococcaceae</taxon>
        <taxon>Palaeococcus</taxon>
    </lineage>
</organism>
<dbReference type="Pfam" id="PF01926">
    <property type="entry name" value="MMR_HSR1"/>
    <property type="match status" value="1"/>
</dbReference>
<dbReference type="InterPro" id="IPR050755">
    <property type="entry name" value="TRAFAC_YlqF/YawG_RiboMat"/>
</dbReference>
<gene>
    <name evidence="4" type="ORF">PAP_00390</name>
</gene>
<dbReference type="HOGENOM" id="CLU_011106_1_2_2"/>
<dbReference type="Proteomes" id="UP000027981">
    <property type="component" value="Chromosome"/>
</dbReference>
<evidence type="ECO:0000256" key="1">
    <source>
        <dbReference type="ARBA" id="ARBA00022741"/>
    </source>
</evidence>
<dbReference type="RefSeq" id="WP_048163997.1">
    <property type="nucleotide sequence ID" value="NZ_CP006019.1"/>
</dbReference>
<dbReference type="AlphaFoldDB" id="A0A075LPA0"/>
<dbReference type="PANTHER" id="PTHR11089:SF30">
    <property type="entry name" value="GUANINE NUCLEOTIDE-BINDING PROTEIN-LIKE 3 HOMOLOG"/>
    <property type="match status" value="1"/>
</dbReference>
<dbReference type="CDD" id="cd01859">
    <property type="entry name" value="MJ1464"/>
    <property type="match status" value="1"/>
</dbReference>